<feature type="region of interest" description="Disordered" evidence="1">
    <location>
        <begin position="127"/>
        <end position="308"/>
    </location>
</feature>
<proteinExistence type="predicted"/>
<dbReference type="EMBL" id="KV784427">
    <property type="protein sequence ID" value="OEU06122.1"/>
    <property type="molecule type" value="Genomic_DNA"/>
</dbReference>
<feature type="compositionally biased region" description="Basic and acidic residues" evidence="1">
    <location>
        <begin position="188"/>
        <end position="211"/>
    </location>
</feature>
<organism evidence="2 3">
    <name type="scientific">Fragilariopsis cylindrus CCMP1102</name>
    <dbReference type="NCBI Taxonomy" id="635003"/>
    <lineage>
        <taxon>Eukaryota</taxon>
        <taxon>Sar</taxon>
        <taxon>Stramenopiles</taxon>
        <taxon>Ochrophyta</taxon>
        <taxon>Bacillariophyta</taxon>
        <taxon>Bacillariophyceae</taxon>
        <taxon>Bacillariophycidae</taxon>
        <taxon>Bacillariales</taxon>
        <taxon>Bacillariaceae</taxon>
        <taxon>Fragilariopsis</taxon>
    </lineage>
</organism>
<evidence type="ECO:0000256" key="1">
    <source>
        <dbReference type="SAM" id="MobiDB-lite"/>
    </source>
</evidence>
<dbReference type="Proteomes" id="UP000095751">
    <property type="component" value="Unassembled WGS sequence"/>
</dbReference>
<dbReference type="KEGG" id="fcy:FRACYDRAFT_256355"/>
<dbReference type="AlphaFoldDB" id="A0A1E7EJS7"/>
<name>A0A1E7EJS7_9STRA</name>
<keyword evidence="3" id="KW-1185">Reference proteome</keyword>
<protein>
    <submittedName>
        <fullName evidence="2">Uncharacterized protein</fullName>
    </submittedName>
</protein>
<feature type="compositionally biased region" description="Low complexity" evidence="1">
    <location>
        <begin position="257"/>
        <end position="298"/>
    </location>
</feature>
<feature type="compositionally biased region" description="Basic and acidic residues" evidence="1">
    <location>
        <begin position="155"/>
        <end position="176"/>
    </location>
</feature>
<accession>A0A1E7EJS7</accession>
<feature type="compositionally biased region" description="Basic and acidic residues" evidence="1">
    <location>
        <begin position="235"/>
        <end position="247"/>
    </location>
</feature>
<sequence>MDGATTMEEDMYDNISIGSTKEARSGDKLDQKSMKLKTNSENGIIGISDTDTDTDEQGWTTINASGGRKPKTTTMERAIIDSIITTINVATKTVKNGAIEVRIESPVRNNRCIIPDDASYNMTKQLMKQVPTTEEEEEEEEGEDKNEEEEEEEEEKNRMDVNRNNDTKKKKNENNRRNTANGIEIELDLNRQNHSEQRLTPPRIEEKKQEDDKEDKEEDKEERIVTMANEQAGDSENRRLATERATDDQMQEDGNDTENTTGSEGNNGNNTSGNSGNNGNNDGNNNNNNDNSNSNNNTNRKRGGRATVSIVEPTDMATYTFTIAWRPENKAGKDGKIIIKNVMREMQHREPTIIFHPTNSATSPVPRDIRNINNDFPKTPATFDDFFDQNRNRDNTNQQTFMKVSMPHNEKELQNKIHNYLYHNQLYMNSPFINDNTLEHVGFVEKGHSRLVFKPAMEKKIQNGIKDIMKWSVCTHK</sequence>
<evidence type="ECO:0000313" key="3">
    <source>
        <dbReference type="Proteomes" id="UP000095751"/>
    </source>
</evidence>
<reference evidence="2 3" key="1">
    <citation type="submission" date="2016-09" db="EMBL/GenBank/DDBJ databases">
        <title>Extensive genetic diversity and differential bi-allelic expression allows diatom success in the polar Southern Ocean.</title>
        <authorList>
            <consortium name="DOE Joint Genome Institute"/>
            <person name="Mock T."/>
            <person name="Otillar R.P."/>
            <person name="Strauss J."/>
            <person name="Dupont C."/>
            <person name="Frickenhaus S."/>
            <person name="Maumus F."/>
            <person name="Mcmullan M."/>
            <person name="Sanges R."/>
            <person name="Schmutz J."/>
            <person name="Toseland A."/>
            <person name="Valas R."/>
            <person name="Veluchamy A."/>
            <person name="Ward B.J."/>
            <person name="Allen A."/>
            <person name="Barry K."/>
            <person name="Falciatore A."/>
            <person name="Ferrante M."/>
            <person name="Fortunato A.E."/>
            <person name="Gloeckner G."/>
            <person name="Gruber A."/>
            <person name="Hipkin R."/>
            <person name="Janech M."/>
            <person name="Kroth P."/>
            <person name="Leese F."/>
            <person name="Lindquist E."/>
            <person name="Lyon B.R."/>
            <person name="Martin J."/>
            <person name="Mayer C."/>
            <person name="Parker M."/>
            <person name="Quesneville H."/>
            <person name="Raymond J."/>
            <person name="Uhlig C."/>
            <person name="Valentin K.U."/>
            <person name="Worden A.Z."/>
            <person name="Armbrust E.V."/>
            <person name="Bowler C."/>
            <person name="Green B."/>
            <person name="Moulton V."/>
            <person name="Van Oosterhout C."/>
            <person name="Grigoriev I."/>
        </authorList>
    </citation>
    <scope>NUCLEOTIDE SEQUENCE [LARGE SCALE GENOMIC DNA]</scope>
    <source>
        <strain evidence="2 3">CCMP1102</strain>
    </source>
</reference>
<dbReference type="InParanoid" id="A0A1E7EJS7"/>
<evidence type="ECO:0000313" key="2">
    <source>
        <dbReference type="EMBL" id="OEU06122.1"/>
    </source>
</evidence>
<feature type="compositionally biased region" description="Basic and acidic residues" evidence="1">
    <location>
        <begin position="21"/>
        <end position="32"/>
    </location>
</feature>
<feature type="compositionally biased region" description="Acidic residues" evidence="1">
    <location>
        <begin position="133"/>
        <end position="154"/>
    </location>
</feature>
<gene>
    <name evidence="2" type="ORF">FRACYDRAFT_256355</name>
</gene>
<feature type="region of interest" description="Disordered" evidence="1">
    <location>
        <begin position="1"/>
        <end position="32"/>
    </location>
</feature>